<dbReference type="PANTHER" id="PTHR30480:SF13">
    <property type="entry name" value="BETA-HEXOSAMINIDASE"/>
    <property type="match status" value="1"/>
</dbReference>
<evidence type="ECO:0000256" key="3">
    <source>
        <dbReference type="ARBA" id="ARBA00012663"/>
    </source>
</evidence>
<dbReference type="EC" id="3.2.1.52" evidence="3"/>
<dbReference type="InterPro" id="IPR017853">
    <property type="entry name" value="GH"/>
</dbReference>
<keyword evidence="4" id="KW-0378">Hydrolase</keyword>
<keyword evidence="9" id="KW-1185">Reference proteome</keyword>
<dbReference type="PANTHER" id="PTHR30480">
    <property type="entry name" value="BETA-HEXOSAMINIDASE-RELATED"/>
    <property type="match status" value="1"/>
</dbReference>
<dbReference type="InterPro" id="IPR036962">
    <property type="entry name" value="Glyco_hydro_3_N_sf"/>
</dbReference>
<dbReference type="InterPro" id="IPR050226">
    <property type="entry name" value="NagZ_Beta-hexosaminidase"/>
</dbReference>
<evidence type="ECO:0000313" key="9">
    <source>
        <dbReference type="Proteomes" id="UP000323844"/>
    </source>
</evidence>
<dbReference type="RefSeq" id="WP_148951741.1">
    <property type="nucleotide sequence ID" value="NZ_CP043312.1"/>
</dbReference>
<feature type="chain" id="PRO_5022848324" description="beta-N-acetylhexosaminidase" evidence="6">
    <location>
        <begin position="31"/>
        <end position="399"/>
    </location>
</feature>
<gene>
    <name evidence="8" type="ORF">FZC37_00255</name>
</gene>
<accession>A0A5C0UI13</accession>
<evidence type="ECO:0000256" key="2">
    <source>
        <dbReference type="ARBA" id="ARBA00005336"/>
    </source>
</evidence>
<feature type="domain" description="Glycoside hydrolase family 3 N-terminal" evidence="7">
    <location>
        <begin position="49"/>
        <end position="349"/>
    </location>
</feature>
<evidence type="ECO:0000259" key="7">
    <source>
        <dbReference type="Pfam" id="PF00933"/>
    </source>
</evidence>
<feature type="signal peptide" evidence="6">
    <location>
        <begin position="1"/>
        <end position="30"/>
    </location>
</feature>
<protein>
    <recommendedName>
        <fullName evidence="3">beta-N-acetylhexosaminidase</fullName>
        <ecNumber evidence="3">3.2.1.52</ecNumber>
    </recommendedName>
</protein>
<keyword evidence="5" id="KW-0326">Glycosidase</keyword>
<evidence type="ECO:0000256" key="6">
    <source>
        <dbReference type="SAM" id="SignalP"/>
    </source>
</evidence>
<comment type="catalytic activity">
    <reaction evidence="1">
        <text>Hydrolysis of terminal non-reducing N-acetyl-D-hexosamine residues in N-acetyl-beta-D-hexosaminides.</text>
        <dbReference type="EC" id="3.2.1.52"/>
    </reaction>
</comment>
<keyword evidence="6" id="KW-0732">Signal</keyword>
<evidence type="ECO:0000256" key="1">
    <source>
        <dbReference type="ARBA" id="ARBA00001231"/>
    </source>
</evidence>
<dbReference type="Gene3D" id="3.20.20.300">
    <property type="entry name" value="Glycoside hydrolase, family 3, N-terminal domain"/>
    <property type="match status" value="1"/>
</dbReference>
<dbReference type="GO" id="GO:0009254">
    <property type="term" value="P:peptidoglycan turnover"/>
    <property type="evidence" value="ECO:0007669"/>
    <property type="project" value="TreeGrafter"/>
</dbReference>
<dbReference type="InterPro" id="IPR001764">
    <property type="entry name" value="Glyco_hydro_3_N"/>
</dbReference>
<dbReference type="Pfam" id="PF00933">
    <property type="entry name" value="Glyco_hydro_3"/>
    <property type="match status" value="1"/>
</dbReference>
<dbReference type="KEGG" id="snay:FZC37_00255"/>
<dbReference type="GO" id="GO:0004563">
    <property type="term" value="F:beta-N-acetylhexosaminidase activity"/>
    <property type="evidence" value="ECO:0007669"/>
    <property type="project" value="UniProtKB-EC"/>
</dbReference>
<dbReference type="EMBL" id="CP043312">
    <property type="protein sequence ID" value="QEK39380.1"/>
    <property type="molecule type" value="Genomic_DNA"/>
</dbReference>
<dbReference type="Proteomes" id="UP000323844">
    <property type="component" value="Chromosome"/>
</dbReference>
<dbReference type="GO" id="GO:0005975">
    <property type="term" value="P:carbohydrate metabolic process"/>
    <property type="evidence" value="ECO:0007669"/>
    <property type="project" value="InterPro"/>
</dbReference>
<evidence type="ECO:0000256" key="4">
    <source>
        <dbReference type="ARBA" id="ARBA00022801"/>
    </source>
</evidence>
<evidence type="ECO:0000313" key="8">
    <source>
        <dbReference type="EMBL" id="QEK39380.1"/>
    </source>
</evidence>
<reference evidence="8 9" key="1">
    <citation type="submission" date="2019-08" db="EMBL/GenBank/DDBJ databases">
        <title>Highly reduced genomes of protist endosymbionts show evolutionary convergence.</title>
        <authorList>
            <person name="George E."/>
            <person name="Husnik F."/>
            <person name="Tashyreva D."/>
            <person name="Prokopchuk G."/>
            <person name="Horak A."/>
            <person name="Kwong W.K."/>
            <person name="Lukes J."/>
            <person name="Keeling P.J."/>
        </authorList>
    </citation>
    <scope>NUCLEOTIDE SEQUENCE [LARGE SCALE GENOMIC DNA]</scope>
    <source>
        <strain evidence="8">1621</strain>
    </source>
</reference>
<dbReference type="AlphaFoldDB" id="A0A5C0UI13"/>
<name>A0A5C0UI13_9RICK</name>
<comment type="similarity">
    <text evidence="2">Belongs to the glycosyl hydrolase 3 family.</text>
</comment>
<evidence type="ECO:0000256" key="5">
    <source>
        <dbReference type="ARBA" id="ARBA00023295"/>
    </source>
</evidence>
<dbReference type="SUPFAM" id="SSF51445">
    <property type="entry name" value="(Trans)glycosidases"/>
    <property type="match status" value="1"/>
</dbReference>
<organism evidence="8 9">
    <name type="scientific">Candidatus Sneabacter namystus</name>
    <dbReference type="NCBI Taxonomy" id="2601646"/>
    <lineage>
        <taxon>Bacteria</taxon>
        <taxon>Pseudomonadati</taxon>
        <taxon>Pseudomonadota</taxon>
        <taxon>Alphaproteobacteria</taxon>
        <taxon>Rickettsiales</taxon>
        <taxon>Rickettsiaceae</taxon>
        <taxon>Rickettsieae</taxon>
        <taxon>Candidatus Sneabacter</taxon>
    </lineage>
</organism>
<dbReference type="PROSITE" id="PS00775">
    <property type="entry name" value="GLYCOSYL_HYDROL_F3"/>
    <property type="match status" value="1"/>
</dbReference>
<sequence>MSYNILAPAIKFTLCITTTLLLLFNSTTTAKPNEYGSKILLSINEKNTLHKMLGQMIILGFKGTSIRDRNVKSIMQHIKKREIGGVIIETHNVLNPKQLKHLNRAILNTKSKSKHNLPTIIAVERDGGKFGCLSQKKGFKVYPRPYNMTKLTASKARRIYVHMSKNTKSLGFNMLLGPSLNISKKSDILNPHSTMFSKNINTIVTYATEFIKAHKHNGLITSVKYFPGQKYLNYSASDDDADIITNWEEVEITPFKKIINSNLSDSVMIGHTYNREVDEKRPSPLSHKTVHQLLKKQLKYKGVIVSDNLNKHIISKYCAPEKAAIQSILAGSDIIILAQQQSNKKGKHLNKTKNIPNAIWKETLSILQKRNTQALFLKQRIIESYNKISKLKKKVLIAM</sequence>
<dbReference type="InterPro" id="IPR019800">
    <property type="entry name" value="Glyco_hydro_3_AS"/>
</dbReference>
<dbReference type="OrthoDB" id="9786661at2"/>
<proteinExistence type="inferred from homology"/>